<reference evidence="3" key="2">
    <citation type="submission" date="2017-12" db="EMBL/GenBank/DDBJ databases">
        <title>Genome sequence of the Bar-tailed Godwit (Limosa lapponica baueri).</title>
        <authorList>
            <person name="Lima N.C.B."/>
            <person name="Parody-Merino A.M."/>
            <person name="Battley P.F."/>
            <person name="Fidler A.E."/>
            <person name="Prosdocimi F."/>
        </authorList>
    </citation>
    <scope>NUCLEOTIDE SEQUENCE [LARGE SCALE GENOMIC DNA]</scope>
</reference>
<accession>A0A2I0URI8</accession>
<dbReference type="EMBL" id="KZ505648">
    <property type="protein sequence ID" value="PKU48659.1"/>
    <property type="molecule type" value="Genomic_DNA"/>
</dbReference>
<evidence type="ECO:0000313" key="2">
    <source>
        <dbReference type="EMBL" id="PKU48659.1"/>
    </source>
</evidence>
<reference evidence="3" key="1">
    <citation type="submission" date="2017-11" db="EMBL/GenBank/DDBJ databases">
        <authorList>
            <person name="Lima N.C."/>
            <person name="Parody-Merino A.M."/>
            <person name="Battley P.F."/>
            <person name="Fidler A.E."/>
            <person name="Prosdocimi F."/>
        </authorList>
    </citation>
    <scope>NUCLEOTIDE SEQUENCE [LARGE SCALE GENOMIC DNA]</scope>
</reference>
<name>A0A2I0URI8_LIMLA</name>
<protein>
    <submittedName>
        <fullName evidence="2">Uncharacterized protein</fullName>
    </submittedName>
</protein>
<gene>
    <name evidence="2" type="ORF">llap_983</name>
</gene>
<dbReference type="Proteomes" id="UP000233556">
    <property type="component" value="Unassembled WGS sequence"/>
</dbReference>
<organism evidence="2 3">
    <name type="scientific">Limosa lapponica baueri</name>
    <dbReference type="NCBI Taxonomy" id="1758121"/>
    <lineage>
        <taxon>Eukaryota</taxon>
        <taxon>Metazoa</taxon>
        <taxon>Chordata</taxon>
        <taxon>Craniata</taxon>
        <taxon>Vertebrata</taxon>
        <taxon>Euteleostomi</taxon>
        <taxon>Archelosauria</taxon>
        <taxon>Archosauria</taxon>
        <taxon>Dinosauria</taxon>
        <taxon>Saurischia</taxon>
        <taxon>Theropoda</taxon>
        <taxon>Coelurosauria</taxon>
        <taxon>Aves</taxon>
        <taxon>Neognathae</taxon>
        <taxon>Neoaves</taxon>
        <taxon>Charadriiformes</taxon>
        <taxon>Scolopacidae</taxon>
        <taxon>Limosa</taxon>
    </lineage>
</organism>
<keyword evidence="3" id="KW-1185">Reference proteome</keyword>
<feature type="region of interest" description="Disordered" evidence="1">
    <location>
        <begin position="1"/>
        <end position="22"/>
    </location>
</feature>
<proteinExistence type="predicted"/>
<dbReference type="AlphaFoldDB" id="A0A2I0URI8"/>
<evidence type="ECO:0000256" key="1">
    <source>
        <dbReference type="SAM" id="MobiDB-lite"/>
    </source>
</evidence>
<feature type="region of interest" description="Disordered" evidence="1">
    <location>
        <begin position="37"/>
        <end position="56"/>
    </location>
</feature>
<sequence length="167" mass="18706">MGKSRCVRVEGSSPESKPRDQSCTCNYKHTGFNTVQKHLHSSTQHRNTHHQHPPIFHYDVTTPQGKAKETAIADGGEMIFHISKSDQSMKKLERNYRSLEVDPGYEKVGIPEGFPKQGLSVPVLCCCPLTRQLPLHCHVMLPSDRATSPPKSKDHQAFNCNFSSLPT</sequence>
<evidence type="ECO:0000313" key="3">
    <source>
        <dbReference type="Proteomes" id="UP000233556"/>
    </source>
</evidence>